<dbReference type="GO" id="GO:0042791">
    <property type="term" value="P:5S class rRNA transcription by RNA polymerase III"/>
    <property type="evidence" value="ECO:0007669"/>
    <property type="project" value="TreeGrafter"/>
</dbReference>
<dbReference type="Proteomes" id="UP000007963">
    <property type="component" value="Unassembled WGS sequence"/>
</dbReference>
<dbReference type="EMBL" id="CH476596">
    <property type="protein sequence ID" value="EAU37255.1"/>
    <property type="molecule type" value="Genomic_DNA"/>
</dbReference>
<dbReference type="GO" id="GO:0006384">
    <property type="term" value="P:transcription initiation at RNA polymerase III promoter"/>
    <property type="evidence" value="ECO:0007669"/>
    <property type="project" value="InterPro"/>
</dbReference>
<dbReference type="PANTHER" id="PTHR15180:SF1">
    <property type="entry name" value="GENERAL TRANSCRIPTION FACTOR 3C POLYPEPTIDE 1"/>
    <property type="match status" value="1"/>
</dbReference>
<dbReference type="GO" id="GO:0000127">
    <property type="term" value="C:transcription factor TFIIIC complex"/>
    <property type="evidence" value="ECO:0007669"/>
    <property type="project" value="InterPro"/>
</dbReference>
<dbReference type="CDD" id="cd16169">
    <property type="entry name" value="Tau138_eWH"/>
    <property type="match status" value="1"/>
</dbReference>
<keyword evidence="2" id="KW-0597">Phosphoprotein</keyword>
<evidence type="ECO:0000313" key="9">
    <source>
        <dbReference type="EMBL" id="EAU37255.1"/>
    </source>
</evidence>
<dbReference type="InterPro" id="IPR046488">
    <property type="entry name" value="Sfc3/Tfc3_C"/>
</dbReference>
<keyword evidence="5" id="KW-0539">Nucleus</keyword>
<dbReference type="RefSeq" id="XP_001211471.1">
    <property type="nucleotide sequence ID" value="XM_001211471.1"/>
</dbReference>
<evidence type="ECO:0000313" key="10">
    <source>
        <dbReference type="Proteomes" id="UP000007963"/>
    </source>
</evidence>
<dbReference type="STRING" id="341663.Q0CVJ1"/>
<evidence type="ECO:0000256" key="4">
    <source>
        <dbReference type="ARBA" id="ARBA00023163"/>
    </source>
</evidence>
<feature type="domain" description="B-block binding subunit of TFIIIC" evidence="7">
    <location>
        <begin position="120"/>
        <end position="188"/>
    </location>
</feature>
<feature type="compositionally biased region" description="Low complexity" evidence="6">
    <location>
        <begin position="822"/>
        <end position="867"/>
    </location>
</feature>
<sequence>MAPSFRDLIDYLLADIALCGDQGATPADILESTKAFYAKPAQHASSRTHTVDRRFQEKVWTWLTRNPEVSVGHDKEGNHLTLADAEGRAQGAEPLRVFVSKERTWLALTGHEPDDTKVFPTEFALLSIIASHKSKGIAQTDLVRISGQDKRSVPKRTDTLQRKGYIQKRAVQIKSARTSLCTLRRFLKDEDSVPESASESADRQNQMIDFHKFMDDLFGILREHKILSRNDLKNLLGFADRWRWRILSRTLRKFERIGVLKRVRALSQYADTVNKYHPCVMLVREPTEKDYERFYEFGIDSLTNNEQEDSAELDEEMMVTDTGQPSVALQNGVLQQGQVVQDVGRTIPCWTPDRVLHNQIFDIVHQAGTDGMISLDLIKSCFGGLYRRPLENVLARLVECWQLSQPLHLRHLALVRDTAMTGTIHHYIHYSAVNFRKRVDAGEAAWEAVEFISKNAKANNLRPPPVDAVPEVDGYGLPLARPKSQLFKNGNASLLECMAVVKPQDYVVTSTDPSVVQLQDGTYGLRIRQRASAADHHRRGAVEASTPLRVKLEHHEPEDIDMENTPEASKPTVARRKKIKNEDLLRGMSEKEKLEHLGLDETYTEYSVLLIERPNPGVYLTPLGRRRPAGKRQGRPKRSRVAVFKSPKLSSLPWFVEEVGEDGDRPESDAGQDISLSAAGPSDTGLLRGTKRPLHLSSGRDSDTESPVVSKQRRFVEGGPASMDVDTPELHPSANGNRSSKRKRAESPDGDNVSQAPQTQARTTDNGTEMPSKRPHHEVRGEYGAGRSVVVPGNDGATDEPVKGTHDTNLLPPPTEKRLAEADPPATAPTAVPPTTASIPSSMRTAQPTATPASTEPTSSPAPASSTGKGRGLRGHMSGSIGFQRRKIVMQILEQAGGAFPMGTELWYPFTTAWAKLKYKEKPDLRTIRNTVKHLIDAGTLRQFTFSGKDSKGLMVTKSIIAKSDLSPDDPLIQDMQKKMLATDSRFYIPENVEYDKEMTKSGKKVQVPPYGKSTSRIPIEPRLTVHLHQKPALVTAQEKRKGQMIQRRLLQRLDSERELVKGPNVVRLMRIRRAPGQGDTAHGLTSISRPDRSEGQKQRRIQKVQSSGGIRRVRLIDLPISEVWPFAMVMSPRQEFHASSGTFSTTAVLGAPRILEPTVSQKEPLTPRGRRKDTTSDLPDSLDDLFSMAHQESEPVDPDRTFSTDLATIMRWEIRNKQLFRRKSSDFHYINQTVQDSFESAPIVGNIRFHGYEEPPMSRREHLPSEPRATRKATRTTEALAGGTLRPLAPRPPGQPRYDVDTEMDVGGRRPAFEYEEDFDTTRRNRRLEKLHASLADEGEAISIQQTGRRSHKNLYVLSRSFVRKLMTAIVVVRTLAGGWEGKIVDWNLVPKCFPEFDPLFVQERGKSIVARHRLQLAKMQGDFQSLFIEAYANGEVPAINYDDLENYDWEGVVEWANSALEFPNSEKIPDLPATREQFDSVFEVREEPVSSLDDIYHSSHNVTIYRKRTAYAETPFAVPLAERPGQVTLRQTELARLDAVKTWVRANVVAAEESYRPAEAREILSTVPNNVLENALNSLMTERVISSNNKGRPAPGRNYDITDYFLLLLGRKRAFESTDLRRAARFKTDVLDAALRSQGQWDFDYAADDGDTMAVINLLAEGRVDLRPRDPPRDRYGLTEGGYTTRQMDKGKLRFAVEVRPVKGKYVYGNPIQEKTSSIAPPCPPSVTIGASQLAVPEKIPLWYDIHSQFVKLLWDIALTAVVSSVALRPGLSASGLANMLKPTLGAWEVELLLKWLEQVGVMRQVGGRGAEAGWAVQEWWWLVLGVE</sequence>
<accession>Q0CVJ1</accession>
<proteinExistence type="predicted"/>
<dbReference type="InterPro" id="IPR035625">
    <property type="entry name" value="Tfc3-like_eWH"/>
</dbReference>
<feature type="region of interest" description="Disordered" evidence="6">
    <location>
        <begin position="1074"/>
        <end position="1107"/>
    </location>
</feature>
<evidence type="ECO:0000256" key="5">
    <source>
        <dbReference type="ARBA" id="ARBA00023242"/>
    </source>
</evidence>
<feature type="region of interest" description="Disordered" evidence="6">
    <location>
        <begin position="1285"/>
        <end position="1304"/>
    </location>
</feature>
<gene>
    <name evidence="9" type="ORF">ATEG_02293</name>
</gene>
<dbReference type="PANTHER" id="PTHR15180">
    <property type="entry name" value="GENERAL TRANSCRIPTION FACTOR 3C POLYPEPTIDE 1"/>
    <property type="match status" value="1"/>
</dbReference>
<evidence type="ECO:0000256" key="1">
    <source>
        <dbReference type="ARBA" id="ARBA00004123"/>
    </source>
</evidence>
<feature type="domain" description="Transcription factor tau subunit sfc3/Tfc3 C-terminal" evidence="8">
    <location>
        <begin position="1356"/>
        <end position="1781"/>
    </location>
</feature>
<dbReference type="OMA" id="CWQLSQP"/>
<evidence type="ECO:0000259" key="7">
    <source>
        <dbReference type="Pfam" id="PF04182"/>
    </source>
</evidence>
<feature type="compositionally biased region" description="Basic and acidic residues" evidence="6">
    <location>
        <begin position="1255"/>
        <end position="1270"/>
    </location>
</feature>
<feature type="region of interest" description="Disordered" evidence="6">
    <location>
        <begin position="620"/>
        <end position="640"/>
    </location>
</feature>
<dbReference type="GeneID" id="4316697"/>
<organism evidence="9 10">
    <name type="scientific">Aspergillus terreus (strain NIH 2624 / FGSC A1156)</name>
    <dbReference type="NCBI Taxonomy" id="341663"/>
    <lineage>
        <taxon>Eukaryota</taxon>
        <taxon>Fungi</taxon>
        <taxon>Dikarya</taxon>
        <taxon>Ascomycota</taxon>
        <taxon>Pezizomycotina</taxon>
        <taxon>Eurotiomycetes</taxon>
        <taxon>Eurotiomycetidae</taxon>
        <taxon>Eurotiales</taxon>
        <taxon>Aspergillaceae</taxon>
        <taxon>Aspergillus</taxon>
        <taxon>Aspergillus subgen. Circumdati</taxon>
    </lineage>
</organism>
<dbReference type="Pfam" id="PF04182">
    <property type="entry name" value="B-block_TFIIIC"/>
    <property type="match status" value="1"/>
</dbReference>
<evidence type="ECO:0000259" key="8">
    <source>
        <dbReference type="Pfam" id="PF20222"/>
    </source>
</evidence>
<feature type="region of interest" description="Disordered" evidence="6">
    <location>
        <begin position="1255"/>
        <end position="1276"/>
    </location>
</feature>
<name>Q0CVJ1_ASPTN</name>
<dbReference type="HOGENOM" id="CLU_000535_0_0_1"/>
<dbReference type="InterPro" id="IPR007309">
    <property type="entry name" value="TFIIIC_Bblock-bd"/>
</dbReference>
<dbReference type="OrthoDB" id="5403573at2759"/>
<feature type="region of interest" description="Disordered" evidence="6">
    <location>
        <begin position="1155"/>
        <end position="1183"/>
    </location>
</feature>
<keyword evidence="4" id="KW-0804">Transcription</keyword>
<dbReference type="GO" id="GO:0005634">
    <property type="term" value="C:nucleus"/>
    <property type="evidence" value="ECO:0007669"/>
    <property type="project" value="UniProtKB-SubCell"/>
</dbReference>
<keyword evidence="3" id="KW-0238">DNA-binding</keyword>
<feature type="compositionally biased region" description="Basic residues" evidence="6">
    <location>
        <begin position="624"/>
        <end position="640"/>
    </location>
</feature>
<reference evidence="10" key="1">
    <citation type="submission" date="2005-09" db="EMBL/GenBank/DDBJ databases">
        <title>Annotation of the Aspergillus terreus NIH2624 genome.</title>
        <authorList>
            <person name="Birren B.W."/>
            <person name="Lander E.S."/>
            <person name="Galagan J.E."/>
            <person name="Nusbaum C."/>
            <person name="Devon K."/>
            <person name="Henn M."/>
            <person name="Ma L.-J."/>
            <person name="Jaffe D.B."/>
            <person name="Butler J."/>
            <person name="Alvarez P."/>
            <person name="Gnerre S."/>
            <person name="Grabherr M."/>
            <person name="Kleber M."/>
            <person name="Mauceli E.W."/>
            <person name="Brockman W."/>
            <person name="Rounsley S."/>
            <person name="Young S.K."/>
            <person name="LaButti K."/>
            <person name="Pushparaj V."/>
            <person name="DeCaprio D."/>
            <person name="Crawford M."/>
            <person name="Koehrsen M."/>
            <person name="Engels R."/>
            <person name="Montgomery P."/>
            <person name="Pearson M."/>
            <person name="Howarth C."/>
            <person name="Larson L."/>
            <person name="Luoma S."/>
            <person name="White J."/>
            <person name="Alvarado L."/>
            <person name="Kodira C.D."/>
            <person name="Zeng Q."/>
            <person name="Oleary S."/>
            <person name="Yandava C."/>
            <person name="Denning D.W."/>
            <person name="Nierman W.C."/>
            <person name="Milne T."/>
            <person name="Madden K."/>
        </authorList>
    </citation>
    <scope>NUCLEOTIDE SEQUENCE [LARGE SCALE GENOMIC DNA]</scope>
    <source>
        <strain evidence="10">NIH 2624 / FGSC A1156</strain>
    </source>
</reference>
<comment type="subcellular location">
    <subcellularLocation>
        <location evidence="1">Nucleus</location>
    </subcellularLocation>
</comment>
<feature type="region of interest" description="Disordered" evidence="6">
    <location>
        <begin position="660"/>
        <end position="878"/>
    </location>
</feature>
<dbReference type="Pfam" id="PF20222">
    <property type="entry name" value="DUF6581"/>
    <property type="match status" value="1"/>
</dbReference>
<dbReference type="GO" id="GO:0003677">
    <property type="term" value="F:DNA binding"/>
    <property type="evidence" value="ECO:0007669"/>
    <property type="project" value="UniProtKB-KW"/>
</dbReference>
<dbReference type="VEuPathDB" id="FungiDB:ATEG_02293"/>
<dbReference type="InterPro" id="IPR044210">
    <property type="entry name" value="Tfc3-like"/>
</dbReference>
<dbReference type="eggNOG" id="ENOG502S2X2">
    <property type="taxonomic scope" value="Eukaryota"/>
</dbReference>
<evidence type="ECO:0000256" key="6">
    <source>
        <dbReference type="SAM" id="MobiDB-lite"/>
    </source>
</evidence>
<feature type="compositionally biased region" description="Polar residues" evidence="6">
    <location>
        <begin position="752"/>
        <end position="769"/>
    </location>
</feature>
<protein>
    <submittedName>
        <fullName evidence="9">Uncharacterized protein</fullName>
    </submittedName>
</protein>
<evidence type="ECO:0000256" key="3">
    <source>
        <dbReference type="ARBA" id="ARBA00023125"/>
    </source>
</evidence>
<evidence type="ECO:0000256" key="2">
    <source>
        <dbReference type="ARBA" id="ARBA00022553"/>
    </source>
</evidence>